<dbReference type="InterPro" id="IPR006311">
    <property type="entry name" value="TAT_signal"/>
</dbReference>
<dbReference type="AlphaFoldDB" id="A0A5B8L482"/>
<dbReference type="PANTHER" id="PTHR42978:SF6">
    <property type="entry name" value="QUORUM-QUENCHING LACTONASE YTNP-RELATED"/>
    <property type="match status" value="1"/>
</dbReference>
<evidence type="ECO:0000259" key="6">
    <source>
        <dbReference type="SMART" id="SM00849"/>
    </source>
</evidence>
<dbReference type="SMART" id="SM00849">
    <property type="entry name" value="Lactamase_B"/>
    <property type="match status" value="1"/>
</dbReference>
<dbReference type="InterPro" id="IPR051013">
    <property type="entry name" value="MBL_superfamily_lactonases"/>
</dbReference>
<evidence type="ECO:0000256" key="5">
    <source>
        <dbReference type="SAM" id="SignalP"/>
    </source>
</evidence>
<keyword evidence="2" id="KW-0479">Metal-binding</keyword>
<dbReference type="Gene3D" id="3.60.15.10">
    <property type="entry name" value="Ribonuclease Z/Hydroxyacylglutathione hydrolase-like"/>
    <property type="match status" value="1"/>
</dbReference>
<reference evidence="7" key="1">
    <citation type="submission" date="2020-04" db="EMBL/GenBank/DDBJ databases">
        <title>Nitratireductor sp. nov. isolated from mangrove soil.</title>
        <authorList>
            <person name="Ye Y."/>
        </authorList>
    </citation>
    <scope>NUCLEOTIDE SEQUENCE</scope>
    <source>
        <strain evidence="7">SY7</strain>
    </source>
</reference>
<organism evidence="7 8">
    <name type="scientific">Nitratireductor mangrovi</name>
    <dbReference type="NCBI Taxonomy" id="2599600"/>
    <lineage>
        <taxon>Bacteria</taxon>
        <taxon>Pseudomonadati</taxon>
        <taxon>Pseudomonadota</taxon>
        <taxon>Alphaproteobacteria</taxon>
        <taxon>Hyphomicrobiales</taxon>
        <taxon>Phyllobacteriaceae</taxon>
        <taxon>Nitratireductor</taxon>
    </lineage>
</organism>
<dbReference type="InterPro" id="IPR036866">
    <property type="entry name" value="RibonucZ/Hydroxyglut_hydro"/>
</dbReference>
<name>A0A5B8L482_9HYPH</name>
<keyword evidence="3" id="KW-0378">Hydrolase</keyword>
<gene>
    <name evidence="7" type="ORF">FQ775_20955</name>
</gene>
<evidence type="ECO:0000313" key="8">
    <source>
        <dbReference type="Proteomes" id="UP000321389"/>
    </source>
</evidence>
<dbReference type="PANTHER" id="PTHR42978">
    <property type="entry name" value="QUORUM-QUENCHING LACTONASE YTNP-RELATED-RELATED"/>
    <property type="match status" value="1"/>
</dbReference>
<dbReference type="EMBL" id="CP042301">
    <property type="protein sequence ID" value="QDZ02639.1"/>
    <property type="molecule type" value="Genomic_DNA"/>
</dbReference>
<feature type="domain" description="Metallo-beta-lactamase" evidence="6">
    <location>
        <begin position="77"/>
        <end position="280"/>
    </location>
</feature>
<sequence length="302" mass="32534">MLKRRDFLAGSAAALTLALAAPARAVGRLAVGQNELVIVSDGHMELPLRFVFPDIPEAELQAMLAESGMPTDGYRPDCNVTLMRSGDRLAIFDVGAGPNFLPTTGDLIANLGEAGIDPAEVTDVIFTHAHPDHLWGLLDDFDDLAFPDAAYRMARTEWDFWRADGTLEAMPEERKSFVVGAQNRMQAIEDQIELFSPGEEVFPGVEAIDTSGHTPGHVAFMIHGGAEPVMVVGDALTNAISFARPEIETGSDQDRAKGAETRVRMLDRLATDGARIVAFHLPHPGMGTAERSGAGYRFVPLG</sequence>
<dbReference type="PROSITE" id="PS51318">
    <property type="entry name" value="TAT"/>
    <property type="match status" value="1"/>
</dbReference>
<dbReference type="CDD" id="cd07720">
    <property type="entry name" value="OPHC2-like_MBL-fold"/>
    <property type="match status" value="1"/>
</dbReference>
<dbReference type="Proteomes" id="UP000321389">
    <property type="component" value="Chromosome"/>
</dbReference>
<dbReference type="Pfam" id="PF00753">
    <property type="entry name" value="Lactamase_B"/>
    <property type="match status" value="1"/>
</dbReference>
<evidence type="ECO:0000256" key="2">
    <source>
        <dbReference type="ARBA" id="ARBA00022723"/>
    </source>
</evidence>
<dbReference type="InterPro" id="IPR001279">
    <property type="entry name" value="Metallo-B-lactamas"/>
</dbReference>
<evidence type="ECO:0000256" key="3">
    <source>
        <dbReference type="ARBA" id="ARBA00022801"/>
    </source>
</evidence>
<dbReference type="GO" id="GO:0046872">
    <property type="term" value="F:metal ion binding"/>
    <property type="evidence" value="ECO:0007669"/>
    <property type="project" value="UniProtKB-KW"/>
</dbReference>
<feature type="chain" id="PRO_5022871302" evidence="5">
    <location>
        <begin position="26"/>
        <end position="302"/>
    </location>
</feature>
<comment type="similarity">
    <text evidence="1">Belongs to the metallo-beta-lactamase superfamily.</text>
</comment>
<keyword evidence="8" id="KW-1185">Reference proteome</keyword>
<proteinExistence type="inferred from homology"/>
<dbReference type="KEGG" id="niy:FQ775_20955"/>
<dbReference type="GO" id="GO:0016787">
    <property type="term" value="F:hydrolase activity"/>
    <property type="evidence" value="ECO:0007669"/>
    <property type="project" value="UniProtKB-KW"/>
</dbReference>
<protein>
    <submittedName>
        <fullName evidence="7">MBL fold metallo-hydrolase</fullName>
    </submittedName>
</protein>
<evidence type="ECO:0000256" key="4">
    <source>
        <dbReference type="ARBA" id="ARBA00022833"/>
    </source>
</evidence>
<accession>A0A5B8L482</accession>
<evidence type="ECO:0000256" key="1">
    <source>
        <dbReference type="ARBA" id="ARBA00007749"/>
    </source>
</evidence>
<dbReference type="RefSeq" id="WP_146301274.1">
    <property type="nucleotide sequence ID" value="NZ_CP042301.2"/>
</dbReference>
<keyword evidence="5" id="KW-0732">Signal</keyword>
<feature type="signal peptide" evidence="5">
    <location>
        <begin position="1"/>
        <end position="25"/>
    </location>
</feature>
<keyword evidence="4" id="KW-0862">Zinc</keyword>
<dbReference type="OrthoDB" id="9773738at2"/>
<dbReference type="SUPFAM" id="SSF56281">
    <property type="entry name" value="Metallo-hydrolase/oxidoreductase"/>
    <property type="match status" value="1"/>
</dbReference>
<evidence type="ECO:0000313" key="7">
    <source>
        <dbReference type="EMBL" id="QDZ02639.1"/>
    </source>
</evidence>